<dbReference type="CDD" id="cd16922">
    <property type="entry name" value="HATPase_EvgS-ArcB-TorS-like"/>
    <property type="match status" value="1"/>
</dbReference>
<dbReference type="SUPFAM" id="SSF47384">
    <property type="entry name" value="Homodimeric domain of signal transducing histidine kinase"/>
    <property type="match status" value="1"/>
</dbReference>
<organism evidence="8">
    <name type="scientific">Phenylobacterium glaciei</name>
    <dbReference type="NCBI Taxonomy" id="2803784"/>
    <lineage>
        <taxon>Bacteria</taxon>
        <taxon>Pseudomonadati</taxon>
        <taxon>Pseudomonadota</taxon>
        <taxon>Alphaproteobacteria</taxon>
        <taxon>Caulobacterales</taxon>
        <taxon>Caulobacteraceae</taxon>
        <taxon>Phenylobacterium</taxon>
    </lineage>
</organism>
<evidence type="ECO:0000256" key="6">
    <source>
        <dbReference type="SAM" id="MobiDB-lite"/>
    </source>
</evidence>
<dbReference type="SMART" id="SM00387">
    <property type="entry name" value="HATPase_c"/>
    <property type="match status" value="1"/>
</dbReference>
<feature type="region of interest" description="Disordered" evidence="6">
    <location>
        <begin position="269"/>
        <end position="288"/>
    </location>
</feature>
<dbReference type="EMBL" id="CP068570">
    <property type="protein sequence ID" value="QQZ49142.1"/>
    <property type="molecule type" value="Genomic_DNA"/>
</dbReference>
<keyword evidence="3" id="KW-0597">Phosphoprotein</keyword>
<evidence type="ECO:0000313" key="8">
    <source>
        <dbReference type="EMBL" id="QQZ49142.1"/>
    </source>
</evidence>
<evidence type="ECO:0000256" key="5">
    <source>
        <dbReference type="ARBA" id="ARBA00022777"/>
    </source>
</evidence>
<accession>A0A974S927</accession>
<evidence type="ECO:0000259" key="7">
    <source>
        <dbReference type="PROSITE" id="PS50109"/>
    </source>
</evidence>
<keyword evidence="5" id="KW-0418">Kinase</keyword>
<dbReference type="PANTHER" id="PTHR43047:SF71">
    <property type="entry name" value="HISTIDINE KINASE CONTAINING CHEY-HOMOLOGOUS RECEIVER DOMAIN-RELATED"/>
    <property type="match status" value="1"/>
</dbReference>
<dbReference type="Pfam" id="PF00512">
    <property type="entry name" value="HisKA"/>
    <property type="match status" value="1"/>
</dbReference>
<dbReference type="InterPro" id="IPR004358">
    <property type="entry name" value="Sig_transdc_His_kin-like_C"/>
</dbReference>
<evidence type="ECO:0000256" key="3">
    <source>
        <dbReference type="ARBA" id="ARBA00022553"/>
    </source>
</evidence>
<dbReference type="PANTHER" id="PTHR43047">
    <property type="entry name" value="TWO-COMPONENT HISTIDINE PROTEIN KINASE"/>
    <property type="match status" value="1"/>
</dbReference>
<dbReference type="PRINTS" id="PR00344">
    <property type="entry name" value="BCTRLSENSOR"/>
</dbReference>
<dbReference type="InterPro" id="IPR005467">
    <property type="entry name" value="His_kinase_dom"/>
</dbReference>
<evidence type="ECO:0000256" key="4">
    <source>
        <dbReference type="ARBA" id="ARBA00022679"/>
    </source>
</evidence>
<dbReference type="AlphaFoldDB" id="A0A974S927"/>
<dbReference type="InterPro" id="IPR003594">
    <property type="entry name" value="HATPase_dom"/>
</dbReference>
<dbReference type="GO" id="GO:0005886">
    <property type="term" value="C:plasma membrane"/>
    <property type="evidence" value="ECO:0007669"/>
    <property type="project" value="TreeGrafter"/>
</dbReference>
<gene>
    <name evidence="8" type="ORF">JKL49_18630</name>
</gene>
<dbReference type="SMART" id="SM00388">
    <property type="entry name" value="HisKA"/>
    <property type="match status" value="1"/>
</dbReference>
<name>A0A974S927_9CAUL</name>
<dbReference type="Gene3D" id="1.10.287.130">
    <property type="match status" value="1"/>
</dbReference>
<sequence length="288" mass="31264">MTRGVVMRELRARLAAEALNRQIERELATNQTLRIQAQDLARIADSANRSKTEFLATISHELRTPLNGVLGMAQAMSADPLSKPQRSRLGTIQESGRALLSIINDVLDISKIEAGRLELSPSVFNMAGFAQDLAALYGGLAQERGLDFSLEITPDAKGWRRGDEVRLRQVISNLLSNALKFTEVGSVTARIDADGDLLKVLVTDTGLGIAAERAPQLFEKFVQADASTTRRFGGTGLGLSICREILGLMGGRSISPVRPGGLLLQLYHAPGPRRDPDGARPARRRAQF</sequence>
<feature type="domain" description="Histidine kinase" evidence="7">
    <location>
        <begin position="57"/>
        <end position="272"/>
    </location>
</feature>
<reference evidence="8" key="1">
    <citation type="submission" date="2021-01" db="EMBL/GenBank/DDBJ databases">
        <title>Genome sequence of Phenylobacterium sp. 20VBR1 isolated from a valley glaceir, Ny-Alesund, Svalbard.</title>
        <authorList>
            <person name="Thomas F.A."/>
            <person name="Krishnan K.P."/>
            <person name="Sinha R.K."/>
        </authorList>
    </citation>
    <scope>NUCLEOTIDE SEQUENCE</scope>
    <source>
        <strain evidence="8">20VBR1</strain>
    </source>
</reference>
<dbReference type="GO" id="GO:0009927">
    <property type="term" value="F:histidine phosphotransfer kinase activity"/>
    <property type="evidence" value="ECO:0007669"/>
    <property type="project" value="TreeGrafter"/>
</dbReference>
<dbReference type="EC" id="2.7.13.3" evidence="2"/>
<keyword evidence="4" id="KW-0808">Transferase</keyword>
<dbReference type="Gene3D" id="3.30.565.10">
    <property type="entry name" value="Histidine kinase-like ATPase, C-terminal domain"/>
    <property type="match status" value="1"/>
</dbReference>
<dbReference type="InterPro" id="IPR003661">
    <property type="entry name" value="HisK_dim/P_dom"/>
</dbReference>
<dbReference type="CDD" id="cd00082">
    <property type="entry name" value="HisKA"/>
    <property type="match status" value="1"/>
</dbReference>
<evidence type="ECO:0000256" key="2">
    <source>
        <dbReference type="ARBA" id="ARBA00012438"/>
    </source>
</evidence>
<dbReference type="Pfam" id="PF02518">
    <property type="entry name" value="HATPase_c"/>
    <property type="match status" value="1"/>
</dbReference>
<protein>
    <recommendedName>
        <fullName evidence="2">histidine kinase</fullName>
        <ecNumber evidence="2">2.7.13.3</ecNumber>
    </recommendedName>
</protein>
<dbReference type="PROSITE" id="PS50109">
    <property type="entry name" value="HIS_KIN"/>
    <property type="match status" value="1"/>
</dbReference>
<evidence type="ECO:0000256" key="1">
    <source>
        <dbReference type="ARBA" id="ARBA00000085"/>
    </source>
</evidence>
<proteinExistence type="predicted"/>
<dbReference type="GO" id="GO:0000155">
    <property type="term" value="F:phosphorelay sensor kinase activity"/>
    <property type="evidence" value="ECO:0007669"/>
    <property type="project" value="InterPro"/>
</dbReference>
<dbReference type="InterPro" id="IPR036097">
    <property type="entry name" value="HisK_dim/P_sf"/>
</dbReference>
<dbReference type="InterPro" id="IPR036890">
    <property type="entry name" value="HATPase_C_sf"/>
</dbReference>
<dbReference type="SUPFAM" id="SSF55874">
    <property type="entry name" value="ATPase domain of HSP90 chaperone/DNA topoisomerase II/histidine kinase"/>
    <property type="match status" value="1"/>
</dbReference>
<comment type="catalytic activity">
    <reaction evidence="1">
        <text>ATP + protein L-histidine = ADP + protein N-phospho-L-histidine.</text>
        <dbReference type="EC" id="2.7.13.3"/>
    </reaction>
</comment>